<dbReference type="EMBL" id="CEKZ01000003">
    <property type="protein sequence ID" value="CEQ04199.1"/>
    <property type="molecule type" value="Genomic_DNA"/>
</dbReference>
<dbReference type="Proteomes" id="UP000049127">
    <property type="component" value="Unassembled WGS sequence"/>
</dbReference>
<reference evidence="2 3" key="1">
    <citation type="submission" date="2015-01" db="EMBL/GenBank/DDBJ databases">
        <authorList>
            <person name="Aslett A.Martin."/>
            <person name="De Silva Nishadi"/>
        </authorList>
    </citation>
    <scope>NUCLEOTIDE SEQUENCE [LARGE SCALE GENOMIC DNA]</scope>
    <source>
        <strain evidence="2 3">R28058</strain>
    </source>
</reference>
<dbReference type="GO" id="GO:0016747">
    <property type="term" value="F:acyltransferase activity, transferring groups other than amino-acyl groups"/>
    <property type="evidence" value="ECO:0007669"/>
    <property type="project" value="InterPro"/>
</dbReference>
<organism evidence="2 3">
    <name type="scientific">Paraclostridium sordellii</name>
    <name type="common">Clostridium sordellii</name>
    <dbReference type="NCBI Taxonomy" id="1505"/>
    <lineage>
        <taxon>Bacteria</taxon>
        <taxon>Bacillati</taxon>
        <taxon>Bacillota</taxon>
        <taxon>Clostridia</taxon>
        <taxon>Peptostreptococcales</taxon>
        <taxon>Peptostreptococcaceae</taxon>
        <taxon>Paraclostridium</taxon>
    </lineage>
</organism>
<evidence type="ECO:0000313" key="2">
    <source>
        <dbReference type="EMBL" id="CEQ04199.1"/>
    </source>
</evidence>
<protein>
    <submittedName>
        <fullName evidence="2">Acetyltransferase</fullName>
    </submittedName>
</protein>
<dbReference type="PANTHER" id="PTHR43072">
    <property type="entry name" value="N-ACETYLTRANSFERASE"/>
    <property type="match status" value="1"/>
</dbReference>
<keyword evidence="2" id="KW-0808">Transferase</keyword>
<gene>
    <name evidence="2" type="ORF">R28058_19321</name>
</gene>
<dbReference type="PROSITE" id="PS51186">
    <property type="entry name" value="GNAT"/>
    <property type="match status" value="1"/>
</dbReference>
<name>A0A0C7QMC4_PARSO</name>
<feature type="domain" description="N-acetyltransferase" evidence="1">
    <location>
        <begin position="1"/>
        <end position="167"/>
    </location>
</feature>
<dbReference type="OrthoDB" id="9796381at2"/>
<dbReference type="SUPFAM" id="SSF55729">
    <property type="entry name" value="Acyl-CoA N-acyltransferases (Nat)"/>
    <property type="match status" value="1"/>
</dbReference>
<dbReference type="Gene3D" id="3.40.630.30">
    <property type="match status" value="1"/>
</dbReference>
<dbReference type="AlphaFoldDB" id="A0A0C7QMC4"/>
<dbReference type="RefSeq" id="WP_055335829.1">
    <property type="nucleotide sequence ID" value="NZ_CDNF01000035.1"/>
</dbReference>
<dbReference type="PANTHER" id="PTHR43072:SF60">
    <property type="entry name" value="L-2,4-DIAMINOBUTYRIC ACID ACETYLTRANSFERASE"/>
    <property type="match status" value="1"/>
</dbReference>
<dbReference type="InterPro" id="IPR000182">
    <property type="entry name" value="GNAT_dom"/>
</dbReference>
<dbReference type="InterPro" id="IPR016181">
    <property type="entry name" value="Acyl_CoA_acyltransferase"/>
</dbReference>
<dbReference type="CDD" id="cd04301">
    <property type="entry name" value="NAT_SF"/>
    <property type="match status" value="1"/>
</dbReference>
<dbReference type="Pfam" id="PF00583">
    <property type="entry name" value="Acetyltransf_1"/>
    <property type="match status" value="1"/>
</dbReference>
<proteinExistence type="predicted"/>
<evidence type="ECO:0000259" key="1">
    <source>
        <dbReference type="PROSITE" id="PS51186"/>
    </source>
</evidence>
<evidence type="ECO:0000313" key="3">
    <source>
        <dbReference type="Proteomes" id="UP000049127"/>
    </source>
</evidence>
<accession>A0A0C7QMC4</accession>
<sequence>MIRKANTEDIKEIMGIIKDTVKEMKLYNNTQWDENYPNESDFIKDINRQELYVDARDEELVGLICLNKVEAPEYKSLEWEIDEDALVIHRVAVKSSKRNLGIGSNLMKFAEKISVEQGLRHIKTDTYLLNEKMDYLFKKHGYKTIGQVRFEDKEKPFNCYEKLINIEL</sequence>